<feature type="compositionally biased region" description="Low complexity" evidence="11">
    <location>
        <begin position="118"/>
        <end position="146"/>
    </location>
</feature>
<keyword evidence="15" id="KW-1185">Reference proteome</keyword>
<keyword evidence="3" id="KW-0963">Cytoplasm</keyword>
<reference evidence="14" key="1">
    <citation type="submission" date="2022-03" db="EMBL/GenBank/DDBJ databases">
        <authorList>
            <person name="Legras J.-L."/>
            <person name="Devillers H."/>
            <person name="Grondin C."/>
        </authorList>
    </citation>
    <scope>NUCLEOTIDE SEQUENCE</scope>
    <source>
        <strain evidence="14">CLIB 1423</strain>
    </source>
</reference>
<proteinExistence type="inferred from homology"/>
<dbReference type="InterPro" id="IPR004953">
    <property type="entry name" value="EB1_C"/>
</dbReference>
<dbReference type="PROSITE" id="PS51230">
    <property type="entry name" value="EB1_C"/>
    <property type="match status" value="1"/>
</dbReference>
<feature type="compositionally biased region" description="Gly residues" evidence="11">
    <location>
        <begin position="147"/>
        <end position="159"/>
    </location>
</feature>
<name>A0A9P0VXF5_9ASCO</name>
<evidence type="ECO:0000259" key="12">
    <source>
        <dbReference type="PROSITE" id="PS50021"/>
    </source>
</evidence>
<comment type="caution">
    <text evidence="14">The sequence shown here is derived from an EMBL/GenBank/DDBJ whole genome shotgun (WGS) entry which is preliminary data.</text>
</comment>
<evidence type="ECO:0000313" key="15">
    <source>
        <dbReference type="Proteomes" id="UP000837801"/>
    </source>
</evidence>
<evidence type="ECO:0000256" key="8">
    <source>
        <dbReference type="ARBA" id="ARBA00023306"/>
    </source>
</evidence>
<evidence type="ECO:0000256" key="9">
    <source>
        <dbReference type="PROSITE-ProRule" id="PRU00576"/>
    </source>
</evidence>
<feature type="region of interest" description="Disordered" evidence="11">
    <location>
        <begin position="110"/>
        <end position="240"/>
    </location>
</feature>
<keyword evidence="10" id="KW-0175">Coiled coil</keyword>
<evidence type="ECO:0000256" key="6">
    <source>
        <dbReference type="ARBA" id="ARBA00022776"/>
    </source>
</evidence>
<dbReference type="InterPro" id="IPR001715">
    <property type="entry name" value="CH_dom"/>
</dbReference>
<dbReference type="GO" id="GO:0007010">
    <property type="term" value="P:cytoskeleton organization"/>
    <property type="evidence" value="ECO:0007669"/>
    <property type="project" value="UniProtKB-ARBA"/>
</dbReference>
<dbReference type="GO" id="GO:0030473">
    <property type="term" value="P:nuclear migration along microtubule"/>
    <property type="evidence" value="ECO:0007669"/>
    <property type="project" value="UniProtKB-ARBA"/>
</dbReference>
<dbReference type="EMBL" id="CAKXYY010000004">
    <property type="protein sequence ID" value="CAH2351858.1"/>
    <property type="molecule type" value="Genomic_DNA"/>
</dbReference>
<dbReference type="Proteomes" id="UP000837801">
    <property type="component" value="Unassembled WGS sequence"/>
</dbReference>
<dbReference type="InterPro" id="IPR027328">
    <property type="entry name" value="MAPRE"/>
</dbReference>
<dbReference type="PANTHER" id="PTHR10623">
    <property type="entry name" value="MICROTUBULE-ASSOCIATED PROTEIN RP/EB FAMILY MEMBER"/>
    <property type="match status" value="1"/>
</dbReference>
<evidence type="ECO:0000256" key="3">
    <source>
        <dbReference type="ARBA" id="ARBA00022490"/>
    </source>
</evidence>
<protein>
    <submittedName>
        <fullName evidence="14">Protein Bim1p</fullName>
    </submittedName>
</protein>
<feature type="coiled-coil region" evidence="10">
    <location>
        <begin position="242"/>
        <end position="276"/>
    </location>
</feature>
<evidence type="ECO:0000313" key="14">
    <source>
        <dbReference type="EMBL" id="CAH2351858.1"/>
    </source>
</evidence>
<feature type="domain" description="EB1 C-terminal" evidence="13">
    <location>
        <begin position="248"/>
        <end position="328"/>
    </location>
</feature>
<feature type="compositionally biased region" description="Low complexity" evidence="11">
    <location>
        <begin position="160"/>
        <end position="197"/>
    </location>
</feature>
<evidence type="ECO:0000256" key="1">
    <source>
        <dbReference type="ARBA" id="ARBA00004245"/>
    </source>
</evidence>
<dbReference type="SUPFAM" id="SSF140612">
    <property type="entry name" value="EB1 dimerisation domain-like"/>
    <property type="match status" value="1"/>
</dbReference>
<dbReference type="SUPFAM" id="SSF47576">
    <property type="entry name" value="Calponin-homology domain, CH-domain"/>
    <property type="match status" value="1"/>
</dbReference>
<dbReference type="OrthoDB" id="2119228at2759"/>
<keyword evidence="8" id="KW-0131">Cell cycle</keyword>
<dbReference type="Gene3D" id="1.20.5.1430">
    <property type="match status" value="1"/>
</dbReference>
<feature type="compositionally biased region" description="Polar residues" evidence="11">
    <location>
        <begin position="198"/>
        <end position="213"/>
    </location>
</feature>
<dbReference type="GO" id="GO:0072686">
    <property type="term" value="C:mitotic spindle"/>
    <property type="evidence" value="ECO:0007669"/>
    <property type="project" value="UniProtKB-ARBA"/>
</dbReference>
<dbReference type="GO" id="GO:0051233">
    <property type="term" value="C:spindle midzone"/>
    <property type="evidence" value="ECO:0007669"/>
    <property type="project" value="UniProtKB-ARBA"/>
</dbReference>
<dbReference type="Pfam" id="PF00307">
    <property type="entry name" value="CH"/>
    <property type="match status" value="1"/>
</dbReference>
<keyword evidence="5 9" id="KW-0493">Microtubule</keyword>
<dbReference type="PROSITE" id="PS50021">
    <property type="entry name" value="CH"/>
    <property type="match status" value="1"/>
</dbReference>
<accession>A0A9P0VXF5</accession>
<dbReference type="GO" id="GO:0051010">
    <property type="term" value="F:microtubule plus-end binding"/>
    <property type="evidence" value="ECO:0007669"/>
    <property type="project" value="UniProtKB-ARBA"/>
</dbReference>
<organism evidence="14 15">
    <name type="scientific">[Candida] railenensis</name>
    <dbReference type="NCBI Taxonomy" id="45579"/>
    <lineage>
        <taxon>Eukaryota</taxon>
        <taxon>Fungi</taxon>
        <taxon>Dikarya</taxon>
        <taxon>Ascomycota</taxon>
        <taxon>Saccharomycotina</taxon>
        <taxon>Pichiomycetes</taxon>
        <taxon>Debaryomycetaceae</taxon>
        <taxon>Kurtzmaniella</taxon>
    </lineage>
</organism>
<gene>
    <name evidence="14" type="ORF">CLIB1423_04S07536</name>
</gene>
<evidence type="ECO:0000256" key="2">
    <source>
        <dbReference type="ARBA" id="ARBA00010729"/>
    </source>
</evidence>
<dbReference type="GO" id="GO:0035372">
    <property type="term" value="P:protein localization to microtubule"/>
    <property type="evidence" value="ECO:0007669"/>
    <property type="project" value="UniProtKB-ARBA"/>
</dbReference>
<dbReference type="Pfam" id="PF03271">
    <property type="entry name" value="EB1"/>
    <property type="match status" value="1"/>
</dbReference>
<feature type="compositionally biased region" description="Polar residues" evidence="11">
    <location>
        <begin position="224"/>
        <end position="240"/>
    </location>
</feature>
<comment type="similarity">
    <text evidence="2">Belongs to the MAPRE family.</text>
</comment>
<comment type="subcellular location">
    <subcellularLocation>
        <location evidence="1">Cytoplasm</location>
        <location evidence="1">Cytoskeleton</location>
    </subcellularLocation>
</comment>
<feature type="domain" description="Calponin-homology (CH)" evidence="12">
    <location>
        <begin position="3"/>
        <end position="104"/>
    </location>
</feature>
<dbReference type="Gene3D" id="1.10.418.10">
    <property type="entry name" value="Calponin-like domain"/>
    <property type="match status" value="1"/>
</dbReference>
<dbReference type="GO" id="GO:0035371">
    <property type="term" value="C:microtubule plus-end"/>
    <property type="evidence" value="ECO:0007669"/>
    <property type="project" value="UniProtKB-ARBA"/>
</dbReference>
<evidence type="ECO:0000256" key="5">
    <source>
        <dbReference type="ARBA" id="ARBA00022701"/>
    </source>
</evidence>
<dbReference type="AlphaFoldDB" id="A0A9P0VXF5"/>
<dbReference type="InterPro" id="IPR036133">
    <property type="entry name" value="EB1_C_sf"/>
</dbReference>
<dbReference type="InterPro" id="IPR036872">
    <property type="entry name" value="CH_dom_sf"/>
</dbReference>
<evidence type="ECO:0000256" key="11">
    <source>
        <dbReference type="SAM" id="MobiDB-lite"/>
    </source>
</evidence>
<evidence type="ECO:0000256" key="10">
    <source>
        <dbReference type="SAM" id="Coils"/>
    </source>
</evidence>
<keyword evidence="4" id="KW-0132">Cell division</keyword>
<evidence type="ECO:0000259" key="13">
    <source>
        <dbReference type="PROSITE" id="PS51230"/>
    </source>
</evidence>
<dbReference type="GO" id="GO:0051301">
    <property type="term" value="P:cell division"/>
    <property type="evidence" value="ECO:0007669"/>
    <property type="project" value="UniProtKB-KW"/>
</dbReference>
<sequence length="340" mass="37679">MVGESRNELLQWVNSELDLNYTKVEQCGTGAAYCQLMDSIIGGIPMNKVKFDTKNELDYRQNMKVLQIAFNRAGITKSIEVEKLIKCRLQDNLELLQFIRKYWMENKDVHGNYDPQSRRISSAGTISSSGTSNGSSHPLPRSRNSSGGVGVRVGSGGAGVTSTTSSRNSITSRPVASGNGSSRPASRAASGAALSSNTSPANGSTSNGGTPQVRQLPRQRRSTIETSPKTNTYLNPTTPNKLQQRNQEFNELSKQLEQANEELYEYKISYESKETERNFYFNKLIEIETLIRNTTSEENKDVVEGLTVLELANQVQEILYSTEEGFQVADEMEGIDEETF</sequence>
<evidence type="ECO:0000256" key="7">
    <source>
        <dbReference type="ARBA" id="ARBA00023212"/>
    </source>
</evidence>
<evidence type="ECO:0000256" key="4">
    <source>
        <dbReference type="ARBA" id="ARBA00022618"/>
    </source>
</evidence>
<keyword evidence="7" id="KW-0206">Cytoskeleton</keyword>
<keyword evidence="6" id="KW-0498">Mitosis</keyword>
<dbReference type="FunFam" id="1.10.418.10:FF:000028">
    <property type="entry name" value="RP/EB family microtubule-associated protein"/>
    <property type="match status" value="1"/>
</dbReference>